<feature type="transmembrane region" description="Helical" evidence="1">
    <location>
        <begin position="107"/>
        <end position="124"/>
    </location>
</feature>
<dbReference type="RefSeq" id="WP_217776552.1">
    <property type="nucleotide sequence ID" value="NZ_JAHRWL010000001.1"/>
</dbReference>
<sequence>MGSLRGRLTVLTALSLPGTAAAEVCDKLRPGWDGTPQTLAGEAMGLFLSPAGLFLTTALLVAVLFRHAMGTALAALMWSAFISYLVLHSDPLLFAAMEEGCVAQPTLFIAASAAICLAAVIFTFRREERL</sequence>
<evidence type="ECO:0000256" key="1">
    <source>
        <dbReference type="SAM" id="Phobius"/>
    </source>
</evidence>
<feature type="transmembrane region" description="Helical" evidence="1">
    <location>
        <begin position="45"/>
        <end position="65"/>
    </location>
</feature>
<proteinExistence type="predicted"/>
<keyword evidence="1" id="KW-0812">Transmembrane</keyword>
<name>A0ABS6N3V5_9RHOB</name>
<keyword evidence="4" id="KW-1185">Reference proteome</keyword>
<keyword evidence="1" id="KW-1133">Transmembrane helix</keyword>
<dbReference type="EMBL" id="JAHRWL010000001">
    <property type="protein sequence ID" value="MBV2358699.1"/>
    <property type="molecule type" value="Genomic_DNA"/>
</dbReference>
<feature type="chain" id="PRO_5047095849" description="DoxX family protein" evidence="2">
    <location>
        <begin position="23"/>
        <end position="130"/>
    </location>
</feature>
<evidence type="ECO:0000313" key="4">
    <source>
        <dbReference type="Proteomes" id="UP001166293"/>
    </source>
</evidence>
<dbReference type="Proteomes" id="UP001166293">
    <property type="component" value="Unassembled WGS sequence"/>
</dbReference>
<protein>
    <recommendedName>
        <fullName evidence="5">DoxX family protein</fullName>
    </recommendedName>
</protein>
<reference evidence="3" key="1">
    <citation type="submission" date="2021-06" db="EMBL/GenBank/DDBJ databases">
        <title>Thalassococcus sp. CAU 1522 isolated from sea sand, Republic of Korea.</title>
        <authorList>
            <person name="Kim W."/>
        </authorList>
    </citation>
    <scope>NUCLEOTIDE SEQUENCE</scope>
    <source>
        <strain evidence="3">CAU 1522</strain>
    </source>
</reference>
<keyword evidence="2" id="KW-0732">Signal</keyword>
<organism evidence="3 4">
    <name type="scientific">Thalassococcus arenae</name>
    <dbReference type="NCBI Taxonomy" id="2851652"/>
    <lineage>
        <taxon>Bacteria</taxon>
        <taxon>Pseudomonadati</taxon>
        <taxon>Pseudomonadota</taxon>
        <taxon>Alphaproteobacteria</taxon>
        <taxon>Rhodobacterales</taxon>
        <taxon>Roseobacteraceae</taxon>
        <taxon>Thalassococcus</taxon>
    </lineage>
</organism>
<comment type="caution">
    <text evidence="3">The sequence shown here is derived from an EMBL/GenBank/DDBJ whole genome shotgun (WGS) entry which is preliminary data.</text>
</comment>
<feature type="transmembrane region" description="Helical" evidence="1">
    <location>
        <begin position="70"/>
        <end position="87"/>
    </location>
</feature>
<evidence type="ECO:0000313" key="3">
    <source>
        <dbReference type="EMBL" id="MBV2358699.1"/>
    </source>
</evidence>
<accession>A0ABS6N3V5</accession>
<evidence type="ECO:0000256" key="2">
    <source>
        <dbReference type="SAM" id="SignalP"/>
    </source>
</evidence>
<gene>
    <name evidence="3" type="ORF">KUH32_02855</name>
</gene>
<feature type="signal peptide" evidence="2">
    <location>
        <begin position="1"/>
        <end position="22"/>
    </location>
</feature>
<keyword evidence="1" id="KW-0472">Membrane</keyword>
<evidence type="ECO:0008006" key="5">
    <source>
        <dbReference type="Google" id="ProtNLM"/>
    </source>
</evidence>